<dbReference type="AlphaFoldDB" id="A0A6L2N2N9"/>
<dbReference type="GO" id="GO:0030246">
    <property type="term" value="F:carbohydrate binding"/>
    <property type="evidence" value="ECO:0007669"/>
    <property type="project" value="UniProtKB-KW"/>
</dbReference>
<name>A0A6L2N2N9_TANCI</name>
<evidence type="ECO:0000313" key="1">
    <source>
        <dbReference type="EMBL" id="GEU80448.1"/>
    </source>
</evidence>
<dbReference type="EMBL" id="BKCJ010008080">
    <property type="protein sequence ID" value="GEU80448.1"/>
    <property type="molecule type" value="Genomic_DNA"/>
</dbReference>
<gene>
    <name evidence="1" type="ORF">Tci_052426</name>
</gene>
<organism evidence="1">
    <name type="scientific">Tanacetum cinerariifolium</name>
    <name type="common">Dalmatian daisy</name>
    <name type="synonym">Chrysanthemum cinerariifolium</name>
    <dbReference type="NCBI Taxonomy" id="118510"/>
    <lineage>
        <taxon>Eukaryota</taxon>
        <taxon>Viridiplantae</taxon>
        <taxon>Streptophyta</taxon>
        <taxon>Embryophyta</taxon>
        <taxon>Tracheophyta</taxon>
        <taxon>Spermatophyta</taxon>
        <taxon>Magnoliopsida</taxon>
        <taxon>eudicotyledons</taxon>
        <taxon>Gunneridae</taxon>
        <taxon>Pentapetalae</taxon>
        <taxon>asterids</taxon>
        <taxon>campanulids</taxon>
        <taxon>Asterales</taxon>
        <taxon>Asteraceae</taxon>
        <taxon>Asteroideae</taxon>
        <taxon>Anthemideae</taxon>
        <taxon>Anthemidinae</taxon>
        <taxon>Tanacetum</taxon>
    </lineage>
</organism>
<dbReference type="GO" id="GO:0016301">
    <property type="term" value="F:kinase activity"/>
    <property type="evidence" value="ECO:0007669"/>
    <property type="project" value="UniProtKB-KW"/>
</dbReference>
<reference evidence="1" key="1">
    <citation type="journal article" date="2019" name="Sci. Rep.">
        <title>Draft genome of Tanacetum cinerariifolium, the natural source of mosquito coil.</title>
        <authorList>
            <person name="Yamashiro T."/>
            <person name="Shiraishi A."/>
            <person name="Satake H."/>
            <person name="Nakayama K."/>
        </authorList>
    </citation>
    <scope>NUCLEOTIDE SEQUENCE</scope>
</reference>
<proteinExistence type="predicted"/>
<comment type="caution">
    <text evidence="1">The sequence shown here is derived from an EMBL/GenBank/DDBJ whole genome shotgun (WGS) entry which is preliminary data.</text>
</comment>
<keyword evidence="1" id="KW-0430">Lectin</keyword>
<sequence length="174" mass="20296">MSRIHYNWIISNRLEPRRKPSNPKKSCNFIGGVKGLRVFIGTFTYECDFMVLEDTPSVVDHYLGSVVFGKPFMEATGLVYNKEEGTVVFERDKERIIFKIPHKMDMFKHIDFTDRCTDSIPLFIIESDDDNCEKTHYSDNLDLGPEYRHNEYVCRGIQSLIATKDKRKNKGEVM</sequence>
<protein>
    <submittedName>
        <fullName evidence="1">Protein kinase-like domain, concanavalin A-like lectin/glucanase domain protein</fullName>
    </submittedName>
</protein>
<accession>A0A6L2N2N9</accession>
<keyword evidence="1" id="KW-0418">Kinase</keyword>
<keyword evidence="1" id="KW-0808">Transferase</keyword>